<reference evidence="2" key="2">
    <citation type="journal article" date="2017" name="Genome Announc.">
        <title>Draft genome sequence of Paludibacter jiangxiensis NM7(T), a propionate-producing fermentative bacterium.</title>
        <authorList>
            <person name="Qiu Y.-L."/>
            <person name="Tourlousse D.M."/>
            <person name="Matsuura N."/>
            <person name="Ohashi A."/>
            <person name="Sekiguchi Y."/>
        </authorList>
    </citation>
    <scope>NUCLEOTIDE SEQUENCE [LARGE SCALE GENOMIC DNA]</scope>
    <source>
        <strain evidence="2">NM7</strain>
    </source>
</reference>
<sequence>MKGKYKHEMRGSNCFINFYQSIIARLTPSSKQPFIKSLINKKAVDRSGQPLCELYICLQL</sequence>
<dbReference type="Proteomes" id="UP000076586">
    <property type="component" value="Unassembled WGS sequence"/>
</dbReference>
<gene>
    <name evidence="1" type="ORF">PJIAN_1520</name>
</gene>
<protein>
    <submittedName>
        <fullName evidence="1">Uncharacterized protein</fullName>
    </submittedName>
</protein>
<dbReference type="EMBL" id="BDCR01000001">
    <property type="protein sequence ID" value="GAT61931.1"/>
    <property type="molecule type" value="Genomic_DNA"/>
</dbReference>
<keyword evidence="2" id="KW-1185">Reference proteome</keyword>
<organism evidence="1 2">
    <name type="scientific">Paludibacter jiangxiensis</name>
    <dbReference type="NCBI Taxonomy" id="681398"/>
    <lineage>
        <taxon>Bacteria</taxon>
        <taxon>Pseudomonadati</taxon>
        <taxon>Bacteroidota</taxon>
        <taxon>Bacteroidia</taxon>
        <taxon>Bacteroidales</taxon>
        <taxon>Paludibacteraceae</taxon>
        <taxon>Paludibacter</taxon>
    </lineage>
</organism>
<comment type="caution">
    <text evidence="1">The sequence shown here is derived from an EMBL/GenBank/DDBJ whole genome shotgun (WGS) entry which is preliminary data.</text>
</comment>
<name>A0A170YN88_9BACT</name>
<reference evidence="2" key="1">
    <citation type="submission" date="2016-04" db="EMBL/GenBank/DDBJ databases">
        <title>Draft genome sequence of Paludibacter jiangxiensis strain NM7.</title>
        <authorList>
            <person name="Qiu Y."/>
            <person name="Matsuura N."/>
            <person name="Ohashi A."/>
            <person name="Tourlousse M.D."/>
            <person name="Sekiguchi Y."/>
        </authorList>
    </citation>
    <scope>NUCLEOTIDE SEQUENCE [LARGE SCALE GENOMIC DNA]</scope>
    <source>
        <strain evidence="2">NM7</strain>
    </source>
</reference>
<dbReference type="AlphaFoldDB" id="A0A170YN88"/>
<accession>A0A170YN88</accession>
<evidence type="ECO:0000313" key="2">
    <source>
        <dbReference type="Proteomes" id="UP000076586"/>
    </source>
</evidence>
<proteinExistence type="predicted"/>
<evidence type="ECO:0000313" key="1">
    <source>
        <dbReference type="EMBL" id="GAT61931.1"/>
    </source>
</evidence>